<reference evidence="1 2" key="1">
    <citation type="journal article" date="2018" name="Biotechnol. Adv.">
        <title>Improved genomic resources and new bioinformatic workflow for the carcinogenic parasite Clonorchis sinensis: Biotechnological implications.</title>
        <authorList>
            <person name="Wang D."/>
            <person name="Korhonen P.K."/>
            <person name="Gasser R.B."/>
            <person name="Young N.D."/>
        </authorList>
    </citation>
    <scope>NUCLEOTIDE SEQUENCE [LARGE SCALE GENOMIC DNA]</scope>
    <source>
        <strain evidence="1">Cs-k2</strain>
    </source>
</reference>
<evidence type="ECO:0000313" key="1">
    <source>
        <dbReference type="EMBL" id="KAG5441660.1"/>
    </source>
</evidence>
<keyword evidence="2" id="KW-1185">Reference proteome</keyword>
<reference evidence="1 2" key="2">
    <citation type="journal article" date="2021" name="Genomics">
        <title>High-quality reference genome for Clonorchis sinensis.</title>
        <authorList>
            <person name="Young N.D."/>
            <person name="Stroehlein A.J."/>
            <person name="Kinkar L."/>
            <person name="Wang T."/>
            <person name="Sohn W.M."/>
            <person name="Chang B.C.H."/>
            <person name="Kaur P."/>
            <person name="Weisz D."/>
            <person name="Dudchenko O."/>
            <person name="Aiden E.L."/>
            <person name="Korhonen P.K."/>
            <person name="Gasser R.B."/>
        </authorList>
    </citation>
    <scope>NUCLEOTIDE SEQUENCE [LARGE SCALE GENOMIC DNA]</scope>
    <source>
        <strain evidence="1">Cs-k2</strain>
    </source>
</reference>
<accession>A0A419PND1</accession>
<dbReference type="Proteomes" id="UP000286415">
    <property type="component" value="Unassembled WGS sequence"/>
</dbReference>
<dbReference type="AlphaFoldDB" id="A0A419PND1"/>
<organism evidence="1 2">
    <name type="scientific">Clonorchis sinensis</name>
    <name type="common">Chinese liver fluke</name>
    <dbReference type="NCBI Taxonomy" id="79923"/>
    <lineage>
        <taxon>Eukaryota</taxon>
        <taxon>Metazoa</taxon>
        <taxon>Spiralia</taxon>
        <taxon>Lophotrochozoa</taxon>
        <taxon>Platyhelminthes</taxon>
        <taxon>Trematoda</taxon>
        <taxon>Digenea</taxon>
        <taxon>Opisthorchiida</taxon>
        <taxon>Opisthorchiata</taxon>
        <taxon>Opisthorchiidae</taxon>
        <taxon>Clonorchis</taxon>
    </lineage>
</organism>
<dbReference type="InParanoid" id="A0A419PND1"/>
<dbReference type="EMBL" id="NIRI02000076">
    <property type="protein sequence ID" value="KAG5441660.1"/>
    <property type="molecule type" value="Genomic_DNA"/>
</dbReference>
<comment type="caution">
    <text evidence="1">The sequence shown here is derived from an EMBL/GenBank/DDBJ whole genome shotgun (WGS) entry which is preliminary data.</text>
</comment>
<proteinExistence type="predicted"/>
<sequence>MNCQIHFLSGLSTASSLQGAWFTHAPTSATQLEHEAAWCSTFSCLKTSQTGDSAGFQLVRYLRYRDTSYRRNTLLTRLLKNPGQSTTGFALHGAHQVDAVPEFISTLYST</sequence>
<name>A0A419PND1_CLOSI</name>
<evidence type="ECO:0000313" key="2">
    <source>
        <dbReference type="Proteomes" id="UP000286415"/>
    </source>
</evidence>
<gene>
    <name evidence="1" type="ORF">CSKR_103201</name>
</gene>
<protein>
    <submittedName>
        <fullName evidence="1">Uncharacterized protein</fullName>
    </submittedName>
</protein>